<gene>
    <name evidence="2" type="ORF">GPX89_28795</name>
</gene>
<keyword evidence="1" id="KW-0732">Signal</keyword>
<evidence type="ECO:0008006" key="4">
    <source>
        <dbReference type="Google" id="ProtNLM"/>
    </source>
</evidence>
<evidence type="ECO:0000256" key="1">
    <source>
        <dbReference type="SAM" id="SignalP"/>
    </source>
</evidence>
<organism evidence="2 3">
    <name type="scientific">Nocardia terrae</name>
    <dbReference type="NCBI Taxonomy" id="2675851"/>
    <lineage>
        <taxon>Bacteria</taxon>
        <taxon>Bacillati</taxon>
        <taxon>Actinomycetota</taxon>
        <taxon>Actinomycetes</taxon>
        <taxon>Mycobacteriales</taxon>
        <taxon>Nocardiaceae</taxon>
        <taxon>Nocardia</taxon>
    </lineage>
</organism>
<comment type="caution">
    <text evidence="2">The sequence shown here is derived from an EMBL/GenBank/DDBJ whole genome shotgun (WGS) entry which is preliminary data.</text>
</comment>
<reference evidence="2 3" key="1">
    <citation type="submission" date="2019-12" db="EMBL/GenBank/DDBJ databases">
        <title>Nocardia sp. nov. ET3-3 isolated from soil.</title>
        <authorList>
            <person name="Kanchanasin P."/>
            <person name="Tanasupawat S."/>
            <person name="Yuki M."/>
            <person name="Kudo T."/>
        </authorList>
    </citation>
    <scope>NUCLEOTIDE SEQUENCE [LARGE SCALE GENOMIC DNA]</scope>
    <source>
        <strain evidence="2 3">ET3-3</strain>
    </source>
</reference>
<proteinExistence type="predicted"/>
<dbReference type="EMBL" id="WRPP01000006">
    <property type="protein sequence ID" value="MVU81230.1"/>
    <property type="molecule type" value="Genomic_DNA"/>
</dbReference>
<dbReference type="AlphaFoldDB" id="A0A7K1V3L6"/>
<protein>
    <recommendedName>
        <fullName evidence="4">Ig-like domain-containing protein</fullName>
    </recommendedName>
</protein>
<accession>A0A7K1V3L6</accession>
<evidence type="ECO:0000313" key="3">
    <source>
        <dbReference type="Proteomes" id="UP000466794"/>
    </source>
</evidence>
<sequence length="157" mass="15251">MEEKLFGSILKAGAVGSIVAAGAALTLSGATAAADTTGSVITVSGGNTHYAGSTYTLSVDVGSMVGAYFYEAHPTITDGTGLPCTSTAVPGNPNWVVPPAGSHIATCDWTPKEAGTYYVYAQPGGPGSPTTPAVAVTVTAAPSPSGSGGPSSGSANR</sequence>
<dbReference type="RefSeq" id="WP_157390844.1">
    <property type="nucleotide sequence ID" value="NZ_WRPP01000006.1"/>
</dbReference>
<feature type="signal peptide" evidence="1">
    <location>
        <begin position="1"/>
        <end position="32"/>
    </location>
</feature>
<evidence type="ECO:0000313" key="2">
    <source>
        <dbReference type="EMBL" id="MVU81230.1"/>
    </source>
</evidence>
<feature type="chain" id="PRO_5029604256" description="Ig-like domain-containing protein" evidence="1">
    <location>
        <begin position="33"/>
        <end position="157"/>
    </location>
</feature>
<name>A0A7K1V3L6_9NOCA</name>
<dbReference type="Proteomes" id="UP000466794">
    <property type="component" value="Unassembled WGS sequence"/>
</dbReference>
<keyword evidence="3" id="KW-1185">Reference proteome</keyword>